<dbReference type="SUPFAM" id="SSF56601">
    <property type="entry name" value="beta-lactamase/transpeptidase-like"/>
    <property type="match status" value="1"/>
</dbReference>
<protein>
    <submittedName>
        <fullName evidence="2">CubicO group peptidase (Beta-lactamase class C family)</fullName>
    </submittedName>
</protein>
<proteinExistence type="predicted"/>
<reference evidence="2 3" key="1">
    <citation type="submission" date="2020-08" db="EMBL/GenBank/DDBJ databases">
        <title>Genomic Encyclopedia of Type Strains, Phase IV (KMG-IV): sequencing the most valuable type-strain genomes for metagenomic binning, comparative biology and taxonomic classification.</title>
        <authorList>
            <person name="Goeker M."/>
        </authorList>
    </citation>
    <scope>NUCLEOTIDE SEQUENCE [LARGE SCALE GENOMIC DNA]</scope>
    <source>
        <strain evidence="2 3">DSM 17328</strain>
    </source>
</reference>
<dbReference type="InterPro" id="IPR006311">
    <property type="entry name" value="TAT_signal"/>
</dbReference>
<dbReference type="InterPro" id="IPR050491">
    <property type="entry name" value="AmpC-like"/>
</dbReference>
<dbReference type="PROSITE" id="PS51318">
    <property type="entry name" value="TAT"/>
    <property type="match status" value="1"/>
</dbReference>
<feature type="domain" description="Beta-lactamase-related" evidence="1">
    <location>
        <begin position="50"/>
        <end position="377"/>
    </location>
</feature>
<comment type="caution">
    <text evidence="2">The sequence shown here is derived from an EMBL/GenBank/DDBJ whole genome shotgun (WGS) entry which is preliminary data.</text>
</comment>
<dbReference type="Gene3D" id="3.40.710.10">
    <property type="entry name" value="DD-peptidase/beta-lactamase superfamily"/>
    <property type="match status" value="1"/>
</dbReference>
<dbReference type="EMBL" id="JACHNZ010000038">
    <property type="protein sequence ID" value="MBB4633251.1"/>
    <property type="molecule type" value="Genomic_DNA"/>
</dbReference>
<accession>A0A7W7B3B2</accession>
<dbReference type="AlphaFoldDB" id="A0A7W7B3B2"/>
<dbReference type="InterPro" id="IPR012338">
    <property type="entry name" value="Beta-lactam/transpept-like"/>
</dbReference>
<dbReference type="PANTHER" id="PTHR46825">
    <property type="entry name" value="D-ALANYL-D-ALANINE-CARBOXYPEPTIDASE/ENDOPEPTIDASE AMPH"/>
    <property type="match status" value="1"/>
</dbReference>
<dbReference type="PANTHER" id="PTHR46825:SF12">
    <property type="entry name" value="PENICILLIN-BINDING PROTEIN 4"/>
    <property type="match status" value="1"/>
</dbReference>
<name>A0A7W7B3B2_9SPHN</name>
<organism evidence="2 3">
    <name type="scientific">Sphingosinicella soli</name>
    <dbReference type="NCBI Taxonomy" id="333708"/>
    <lineage>
        <taxon>Bacteria</taxon>
        <taxon>Pseudomonadati</taxon>
        <taxon>Pseudomonadota</taxon>
        <taxon>Alphaproteobacteria</taxon>
        <taxon>Sphingomonadales</taxon>
        <taxon>Sphingosinicellaceae</taxon>
        <taxon>Sphingosinicella</taxon>
    </lineage>
</organism>
<evidence type="ECO:0000313" key="2">
    <source>
        <dbReference type="EMBL" id="MBB4633251.1"/>
    </source>
</evidence>
<keyword evidence="3" id="KW-1185">Reference proteome</keyword>
<evidence type="ECO:0000313" key="3">
    <source>
        <dbReference type="Proteomes" id="UP000566324"/>
    </source>
</evidence>
<dbReference type="Proteomes" id="UP000566324">
    <property type="component" value="Unassembled WGS sequence"/>
</dbReference>
<dbReference type="Pfam" id="PF00144">
    <property type="entry name" value="Beta-lactamase"/>
    <property type="match status" value="1"/>
</dbReference>
<dbReference type="RefSeq" id="WP_184070690.1">
    <property type="nucleotide sequence ID" value="NZ_JACHNZ010000038.1"/>
</dbReference>
<gene>
    <name evidence="2" type="ORF">GGQ98_002883</name>
</gene>
<sequence length="533" mass="54740">MVELQDAIPIARRTFLAGAAAIGAYPAIAAAPGVQPLEDALRDDLGRLSALYATPGIAVALLQRGQPTRFLSTGSKPGVSERTVFQVGSISKLAAAIITLRLVDAGRIGFHEPVARYLRRWQLPPSAFRAESVTIARLLSHSAGISVRGYFPGSLYPGPVPSLVDSMEGRAAPAERVFINAAPGSTYAYSGGGYSILQVALEDLTGLPFNDLAHRELFAPLGMEASSFGYDGVVRPGGTRPHDLAGRAMPVRVFPNMAAAGLSSTAADLAILLDAVFGDTKDRPALLSPASRALLATATAPLSPPAAQPGFSQMMLAPETVRDPAAFRYGPGAAIAQRADGRLIVGHGGSKAGWKATAQYAPEGSGIVVLTNGEAGNGVILSAVSRWRDWLDTAAGAPPVGKALDHAPMAAAAAFARNGAAAAADVIRNAANAPGAWFVSDRSAAEAYGQISSFAALQGWSASDVKAAATALTHAGATSFPQSAFAQAAYALALAQSGSAEARQQLALAESLDADSDSRQLLAQTRQALGDAK</sequence>
<evidence type="ECO:0000259" key="1">
    <source>
        <dbReference type="Pfam" id="PF00144"/>
    </source>
</evidence>
<dbReference type="InterPro" id="IPR001466">
    <property type="entry name" value="Beta-lactam-related"/>
</dbReference>